<organism evidence="2 3">
    <name type="scientific">Pseudoalteromonas xiamenensis</name>
    <dbReference type="NCBI Taxonomy" id="882626"/>
    <lineage>
        <taxon>Bacteria</taxon>
        <taxon>Pseudomonadati</taxon>
        <taxon>Pseudomonadota</taxon>
        <taxon>Gammaproteobacteria</taxon>
        <taxon>Alteromonadales</taxon>
        <taxon>Pseudoalteromonadaceae</taxon>
        <taxon>Pseudoalteromonas</taxon>
    </lineage>
</organism>
<dbReference type="RefSeq" id="WP_208842297.1">
    <property type="nucleotide sequence ID" value="NZ_CP072133.1"/>
</dbReference>
<keyword evidence="3" id="KW-1185">Reference proteome</keyword>
<feature type="transmembrane region" description="Helical" evidence="1">
    <location>
        <begin position="24"/>
        <end position="44"/>
    </location>
</feature>
<protein>
    <submittedName>
        <fullName evidence="2">Uncharacterized protein</fullName>
    </submittedName>
</protein>
<reference evidence="2" key="1">
    <citation type="submission" date="2021-03" db="EMBL/GenBank/DDBJ databases">
        <title>Complete Genome of Pseudoalteromonas xiamenensis STKMTI.2, a new potential marine bacterium producing anti-Vibrio compounds.</title>
        <authorList>
            <person name="Handayani D.P."/>
            <person name="Isnansetyo A."/>
            <person name="Istiqomah I."/>
            <person name="Jumina J."/>
        </authorList>
    </citation>
    <scope>NUCLEOTIDE SEQUENCE</scope>
    <source>
        <strain evidence="2">STKMTI.2</strain>
    </source>
</reference>
<accession>A0A975DFA7</accession>
<dbReference type="KEGG" id="pxi:J5O05_12375"/>
<evidence type="ECO:0000256" key="1">
    <source>
        <dbReference type="SAM" id="Phobius"/>
    </source>
</evidence>
<keyword evidence="1" id="KW-1133">Transmembrane helix</keyword>
<keyword evidence="1" id="KW-0812">Transmembrane</keyword>
<evidence type="ECO:0000313" key="2">
    <source>
        <dbReference type="EMBL" id="QTH70713.1"/>
    </source>
</evidence>
<proteinExistence type="predicted"/>
<sequence length="45" mass="4916">MDSQRKFAVATRLKEFGLRETKMLTAKLVLVVIINVVIIITAGAG</sequence>
<dbReference type="AlphaFoldDB" id="A0A975DFA7"/>
<name>A0A975DFA7_9GAMM</name>
<evidence type="ECO:0000313" key="3">
    <source>
        <dbReference type="Proteomes" id="UP000664904"/>
    </source>
</evidence>
<dbReference type="Proteomes" id="UP000664904">
    <property type="component" value="Chromosome"/>
</dbReference>
<dbReference type="EMBL" id="CP072133">
    <property type="protein sequence ID" value="QTH70713.1"/>
    <property type="molecule type" value="Genomic_DNA"/>
</dbReference>
<keyword evidence="1" id="KW-0472">Membrane</keyword>
<gene>
    <name evidence="2" type="ORF">J5O05_12375</name>
</gene>